<keyword evidence="2" id="KW-1185">Reference proteome</keyword>
<dbReference type="Proteomes" id="UP000660380">
    <property type="component" value="Unassembled WGS sequence"/>
</dbReference>
<evidence type="ECO:0000313" key="1">
    <source>
        <dbReference type="EMBL" id="MBD2606929.1"/>
    </source>
</evidence>
<comment type="caution">
    <text evidence="1">The sequence shown here is derived from an EMBL/GenBank/DDBJ whole genome shotgun (WGS) entry which is preliminary data.</text>
</comment>
<evidence type="ECO:0000313" key="2">
    <source>
        <dbReference type="Proteomes" id="UP000660380"/>
    </source>
</evidence>
<sequence>MSINFLGDRAYIILPEFSRLVPMQKLLVNITDLLQGDFSPKDAIAP</sequence>
<dbReference type="EMBL" id="JACJTA010000051">
    <property type="protein sequence ID" value="MBD2606929.1"/>
    <property type="molecule type" value="Genomic_DNA"/>
</dbReference>
<proteinExistence type="predicted"/>
<name>A0ABR8GUJ1_9CYAN</name>
<gene>
    <name evidence="1" type="ORF">H6G81_20930</name>
</gene>
<accession>A0ABR8GUJ1</accession>
<dbReference type="RefSeq" id="WP_186227770.1">
    <property type="nucleotide sequence ID" value="NZ_JACJTA010000051.1"/>
</dbReference>
<organism evidence="1 2">
    <name type="scientific">Scytonema hofmannii FACHB-248</name>
    <dbReference type="NCBI Taxonomy" id="1842502"/>
    <lineage>
        <taxon>Bacteria</taxon>
        <taxon>Bacillati</taxon>
        <taxon>Cyanobacteriota</taxon>
        <taxon>Cyanophyceae</taxon>
        <taxon>Nostocales</taxon>
        <taxon>Scytonemataceae</taxon>
        <taxon>Scytonema</taxon>
    </lineage>
</organism>
<reference evidence="1 2" key="1">
    <citation type="journal article" date="2020" name="ISME J.">
        <title>Comparative genomics reveals insights into cyanobacterial evolution and habitat adaptation.</title>
        <authorList>
            <person name="Chen M.Y."/>
            <person name="Teng W.K."/>
            <person name="Zhao L."/>
            <person name="Hu C.X."/>
            <person name="Zhou Y.K."/>
            <person name="Han B.P."/>
            <person name="Song L.R."/>
            <person name="Shu W.S."/>
        </authorList>
    </citation>
    <scope>NUCLEOTIDE SEQUENCE [LARGE SCALE GENOMIC DNA]</scope>
    <source>
        <strain evidence="1 2">FACHB-248</strain>
    </source>
</reference>
<protein>
    <submittedName>
        <fullName evidence="1">Uncharacterized protein</fullName>
    </submittedName>
</protein>